<dbReference type="GO" id="GO:0007165">
    <property type="term" value="P:signal transduction"/>
    <property type="evidence" value="ECO:0007669"/>
    <property type="project" value="InterPro"/>
</dbReference>
<dbReference type="EMBL" id="VYZX01028862">
    <property type="protein sequence ID" value="NXS62302.1"/>
    <property type="molecule type" value="Genomic_DNA"/>
</dbReference>
<dbReference type="GO" id="GO:0005615">
    <property type="term" value="C:extracellular space"/>
    <property type="evidence" value="ECO:0007669"/>
    <property type="project" value="TreeGrafter"/>
</dbReference>
<name>A0A7L2VV76_9AVES</name>
<dbReference type="Proteomes" id="UP000520535">
    <property type="component" value="Unassembled WGS sequence"/>
</dbReference>
<feature type="non-terminal residue" evidence="1">
    <location>
        <position position="1"/>
    </location>
</feature>
<comment type="caution">
    <text evidence="1">The sequence shown here is derived from an EMBL/GenBank/DDBJ whole genome shotgun (WGS) entry which is preliminary data.</text>
</comment>
<feature type="non-terminal residue" evidence="1">
    <location>
        <position position="73"/>
    </location>
</feature>
<gene>
    <name evidence="1" type="primary">Ecm1</name>
    <name evidence="1" type="ORF">BRALEP_R14541</name>
</gene>
<accession>A0A7L2VV76</accession>
<evidence type="ECO:0000313" key="2">
    <source>
        <dbReference type="Proteomes" id="UP000520535"/>
    </source>
</evidence>
<evidence type="ECO:0000313" key="1">
    <source>
        <dbReference type="EMBL" id="NXS62302.1"/>
    </source>
</evidence>
<proteinExistence type="predicted"/>
<dbReference type="Pfam" id="PF05782">
    <property type="entry name" value="ECM1"/>
    <property type="match status" value="1"/>
</dbReference>
<dbReference type="PANTHER" id="PTHR16776:SF3">
    <property type="entry name" value="EXTRACELLULAR MATRIX PROTEIN 1"/>
    <property type="match status" value="1"/>
</dbReference>
<dbReference type="GO" id="GO:0030500">
    <property type="term" value="P:regulation of bone mineralization"/>
    <property type="evidence" value="ECO:0007669"/>
    <property type="project" value="TreeGrafter"/>
</dbReference>
<dbReference type="InterPro" id="IPR008605">
    <property type="entry name" value="ECM1"/>
</dbReference>
<organism evidence="1 2">
    <name type="scientific">Brachypteracias leptosomus</name>
    <name type="common">short-legged ground-roller</name>
    <dbReference type="NCBI Taxonomy" id="135165"/>
    <lineage>
        <taxon>Eukaryota</taxon>
        <taxon>Metazoa</taxon>
        <taxon>Chordata</taxon>
        <taxon>Craniata</taxon>
        <taxon>Vertebrata</taxon>
        <taxon>Euteleostomi</taxon>
        <taxon>Archelosauria</taxon>
        <taxon>Archosauria</taxon>
        <taxon>Dinosauria</taxon>
        <taxon>Saurischia</taxon>
        <taxon>Theropoda</taxon>
        <taxon>Coelurosauria</taxon>
        <taxon>Aves</taxon>
        <taxon>Neognathae</taxon>
        <taxon>Neoaves</taxon>
        <taxon>Telluraves</taxon>
        <taxon>Coraciimorphae</taxon>
        <taxon>Coraciiformes</taxon>
        <taxon>Brachypteraciidae</taxon>
        <taxon>Brachypteracias</taxon>
    </lineage>
</organism>
<sequence>RPFHCCRQHGAGRRRCFTRHAASVAIAATVAAIQAPEATLPLWEPGERPPFPPGEPTLDNMGNICGFRGLRLG</sequence>
<dbReference type="AlphaFoldDB" id="A0A7L2VV76"/>
<dbReference type="PANTHER" id="PTHR16776">
    <property type="entry name" value="EXTRACELLULAR MATRIX PROTEIN 1"/>
    <property type="match status" value="1"/>
</dbReference>
<keyword evidence="2" id="KW-1185">Reference proteome</keyword>
<protein>
    <submittedName>
        <fullName evidence="1">ECM1 protein</fullName>
    </submittedName>
</protein>
<reference evidence="1 2" key="1">
    <citation type="submission" date="2019-09" db="EMBL/GenBank/DDBJ databases">
        <title>Bird 10,000 Genomes (B10K) Project - Family phase.</title>
        <authorList>
            <person name="Zhang G."/>
        </authorList>
    </citation>
    <scope>NUCLEOTIDE SEQUENCE [LARGE SCALE GENOMIC DNA]</scope>
    <source>
        <strain evidence="1">B10K-DU-012-52</strain>
    </source>
</reference>